<dbReference type="PANTHER" id="PTHR46669">
    <property type="entry name" value="LEUCINE-RICH PPR MOTIF-CONTAINING PROTEIN, MITOCHONDRIAL"/>
    <property type="match status" value="1"/>
</dbReference>
<dbReference type="GO" id="GO:0070129">
    <property type="term" value="P:regulation of mitochondrial translation"/>
    <property type="evidence" value="ECO:0007669"/>
    <property type="project" value="TreeGrafter"/>
</dbReference>
<dbReference type="GO" id="GO:0005739">
    <property type="term" value="C:mitochondrion"/>
    <property type="evidence" value="ECO:0007669"/>
    <property type="project" value="TreeGrafter"/>
</dbReference>
<dbReference type="Proteomes" id="UP000014760">
    <property type="component" value="Unassembled WGS sequence"/>
</dbReference>
<reference evidence="2 4" key="2">
    <citation type="journal article" date="2013" name="Nature">
        <title>Insights into bilaterian evolution from three spiralian genomes.</title>
        <authorList>
            <person name="Simakov O."/>
            <person name="Marletaz F."/>
            <person name="Cho S.J."/>
            <person name="Edsinger-Gonzales E."/>
            <person name="Havlak P."/>
            <person name="Hellsten U."/>
            <person name="Kuo D.H."/>
            <person name="Larsson T."/>
            <person name="Lv J."/>
            <person name="Arendt D."/>
            <person name="Savage R."/>
            <person name="Osoegawa K."/>
            <person name="de Jong P."/>
            <person name="Grimwood J."/>
            <person name="Chapman J.A."/>
            <person name="Shapiro H."/>
            <person name="Aerts A."/>
            <person name="Otillar R.P."/>
            <person name="Terry A.Y."/>
            <person name="Boore J.L."/>
            <person name="Grigoriev I.V."/>
            <person name="Lindberg D.R."/>
            <person name="Seaver E.C."/>
            <person name="Weisblat D.A."/>
            <person name="Putnam N.H."/>
            <person name="Rokhsar D.S."/>
        </authorList>
    </citation>
    <scope>NUCLEOTIDE SEQUENCE</scope>
    <source>
        <strain evidence="2 4">I ESC-2004</strain>
    </source>
</reference>
<dbReference type="EMBL" id="KB295623">
    <property type="protein sequence ID" value="ELU12916.1"/>
    <property type="molecule type" value="Genomic_DNA"/>
</dbReference>
<dbReference type="PANTHER" id="PTHR46669:SF1">
    <property type="entry name" value="LEUCINE-RICH PPR MOTIF-CONTAINING PROTEIN, MITOCHONDRIAL"/>
    <property type="match status" value="1"/>
</dbReference>
<proteinExistence type="predicted"/>
<dbReference type="AlphaFoldDB" id="R7V979"/>
<reference evidence="3" key="3">
    <citation type="submission" date="2015-06" db="UniProtKB">
        <authorList>
            <consortium name="EnsemblMetazoa"/>
        </authorList>
    </citation>
    <scope>IDENTIFICATION</scope>
</reference>
<dbReference type="InterPro" id="IPR033490">
    <property type="entry name" value="LRP130"/>
</dbReference>
<dbReference type="Gene3D" id="1.25.40.10">
    <property type="entry name" value="Tetratricopeptide repeat domain"/>
    <property type="match status" value="1"/>
</dbReference>
<dbReference type="EnsemblMetazoa" id="CapteT223144">
    <property type="protein sequence ID" value="CapteP223144"/>
    <property type="gene ID" value="CapteG223144"/>
</dbReference>
<evidence type="ECO:0000313" key="4">
    <source>
        <dbReference type="Proteomes" id="UP000014760"/>
    </source>
</evidence>
<feature type="repeat" description="PPR" evidence="1">
    <location>
        <begin position="202"/>
        <end position="236"/>
    </location>
</feature>
<dbReference type="InterPro" id="IPR002885">
    <property type="entry name" value="PPR_rpt"/>
</dbReference>
<keyword evidence="4" id="KW-1185">Reference proteome</keyword>
<evidence type="ECO:0000256" key="1">
    <source>
        <dbReference type="PROSITE-ProRule" id="PRU00708"/>
    </source>
</evidence>
<dbReference type="PROSITE" id="PS51375">
    <property type="entry name" value="PPR"/>
    <property type="match status" value="1"/>
</dbReference>
<dbReference type="Pfam" id="PF12854">
    <property type="entry name" value="PPR_1"/>
    <property type="match status" value="1"/>
</dbReference>
<evidence type="ECO:0008006" key="5">
    <source>
        <dbReference type="Google" id="ProtNLM"/>
    </source>
</evidence>
<dbReference type="NCBIfam" id="TIGR00756">
    <property type="entry name" value="PPR"/>
    <property type="match status" value="1"/>
</dbReference>
<gene>
    <name evidence="2" type="ORF">CAPTEDRAFT_223144</name>
</gene>
<dbReference type="OrthoDB" id="185373at2759"/>
<dbReference type="InterPro" id="IPR011990">
    <property type="entry name" value="TPR-like_helical_dom_sf"/>
</dbReference>
<dbReference type="OMA" id="QNANDWI"/>
<dbReference type="GO" id="GO:0005634">
    <property type="term" value="C:nucleus"/>
    <property type="evidence" value="ECO:0007669"/>
    <property type="project" value="TreeGrafter"/>
</dbReference>
<protein>
    <recommendedName>
        <fullName evidence="5">Pentacotripeptide-repeat region of PRORP domain-containing protein</fullName>
    </recommendedName>
</protein>
<dbReference type="HOGENOM" id="CLU_305293_0_0_1"/>
<dbReference type="GO" id="GO:0003730">
    <property type="term" value="F:mRNA 3'-UTR binding"/>
    <property type="evidence" value="ECO:0007669"/>
    <property type="project" value="TreeGrafter"/>
</dbReference>
<dbReference type="STRING" id="283909.R7V979"/>
<organism evidence="2">
    <name type="scientific">Capitella teleta</name>
    <name type="common">Polychaete worm</name>
    <dbReference type="NCBI Taxonomy" id="283909"/>
    <lineage>
        <taxon>Eukaryota</taxon>
        <taxon>Metazoa</taxon>
        <taxon>Spiralia</taxon>
        <taxon>Lophotrochozoa</taxon>
        <taxon>Annelida</taxon>
        <taxon>Polychaeta</taxon>
        <taxon>Sedentaria</taxon>
        <taxon>Scolecida</taxon>
        <taxon>Capitellidae</taxon>
        <taxon>Capitella</taxon>
    </lineage>
</organism>
<accession>R7V979</accession>
<sequence>MLRVFRPALAVRSRCRHFSSKVQLRNPMPICSAQKSYMRIPKASSIFIPSRSLISSTQDLQPSDPKKKSRSIEQHLPASQDQFIEQFQECVHRAQMQLASYSHVDLWTADKLLSLYELCPIGCLKEKDILVLLQALGEELIERLPEERGKIFDNLWKEMDQAGVIYSTTIFNQRMKTMLDNKTEFDPVNILNEMNNLCIPANRRTYQLMIQRYCQMGHLDEAHELFSKLMKEKIALSPRMYQYVMSAYILQGEEAEAEEVLESSYSNLAQINSELDLRRDPATYAAQVISFAAVGKLSKIKKVLKTAKEHDIVLGDQVFYSAIVSALENNHHDLVTEIIDTMLKFSSDYYLDLKHLLTWLINNRHDYLAISLVRRVTGGGDNFYKHIMRCMVLRKRPVPEILEVGKQFSFTNIKDMPTTVLVWSIWLTRDPQYAAEMLFHLPRTENIQRFWKSLFAETPQLNEAEDILRVARFIVSSGNSFPVAAFFSGIMNPLMRLGFDYSSTLSILGTYGLGKKEKRMMQRIVDLAEGKLCRANQFTNIYARVVIGMFGVTLGSHQNPAVLFKLLVKILPTYEEPDVMLSSIVLGAVKGTLAYCNRDNKAEISQQVDTILSLVKEHDQVILKKTQYPLITELARSGILTRYLKELVVSLTEPTSKKIINFDQMESLSLAEVESLCRVTNELEAQAWLLVKLCESEDVHQAQSLEKDLNAQNYKFPPFALKALAMMHADKLGNIEQALIYLAKLEADYPDFNTYISLIIKIAELLVKDREFTNAMDVLSLGPDVVRGEGAAAYHGAVQLCDVTLSEYGVTSMMNVVRFLIKRGFIIGKYRKDLADHVTIALIKREDSEGVLQCCKQMHEALGVVPMSMAVCNFYIRLRQDASLNEVMNLMSTSEPLNDVRLRIIVLLVEAGNKDAAVDLTTDPDFRENSVLTLAFCKYFLDAYNNDILMKEFINVLKVIPGRKDTLLCGLG</sequence>
<name>R7V979_CAPTE</name>
<dbReference type="EMBL" id="AMQN01000781">
    <property type="status" value="NOT_ANNOTATED_CDS"/>
    <property type="molecule type" value="Genomic_DNA"/>
</dbReference>
<evidence type="ECO:0000313" key="3">
    <source>
        <dbReference type="EnsemblMetazoa" id="CapteP223144"/>
    </source>
</evidence>
<reference evidence="4" key="1">
    <citation type="submission" date="2012-12" db="EMBL/GenBank/DDBJ databases">
        <authorList>
            <person name="Hellsten U."/>
            <person name="Grimwood J."/>
            <person name="Chapman J.A."/>
            <person name="Shapiro H."/>
            <person name="Aerts A."/>
            <person name="Otillar R.P."/>
            <person name="Terry A.Y."/>
            <person name="Boore J.L."/>
            <person name="Simakov O."/>
            <person name="Marletaz F."/>
            <person name="Cho S.-J."/>
            <person name="Edsinger-Gonzales E."/>
            <person name="Havlak P."/>
            <person name="Kuo D.-H."/>
            <person name="Larsson T."/>
            <person name="Lv J."/>
            <person name="Arendt D."/>
            <person name="Savage R."/>
            <person name="Osoegawa K."/>
            <person name="de Jong P."/>
            <person name="Lindberg D.R."/>
            <person name="Seaver E.C."/>
            <person name="Weisblat D.A."/>
            <person name="Putnam N.H."/>
            <person name="Grigoriev I.V."/>
            <person name="Rokhsar D.S."/>
        </authorList>
    </citation>
    <scope>NUCLEOTIDE SEQUENCE</scope>
    <source>
        <strain evidence="4">I ESC-2004</strain>
    </source>
</reference>
<dbReference type="FunCoup" id="R7V979">
    <property type="interactions" value="1807"/>
</dbReference>
<evidence type="ECO:0000313" key="2">
    <source>
        <dbReference type="EMBL" id="ELU12916.1"/>
    </source>
</evidence>